<evidence type="ECO:0000259" key="8">
    <source>
        <dbReference type="SMART" id="SM00478"/>
    </source>
</evidence>
<evidence type="ECO:0000313" key="9">
    <source>
        <dbReference type="EMBL" id="AEE13964.1"/>
    </source>
</evidence>
<dbReference type="EMBL" id="CP002690">
    <property type="protein sequence ID" value="AEE13964.1"/>
    <property type="molecule type" value="Genomic_DNA"/>
</dbReference>
<dbReference type="InterPro" id="IPR023170">
    <property type="entry name" value="HhH_base_excis_C"/>
</dbReference>
<dbReference type="Gene3D" id="1.10.340.30">
    <property type="entry name" value="Hypothetical protein, domain 2"/>
    <property type="match status" value="1"/>
</dbReference>
<comment type="catalytic activity">
    <reaction evidence="7">
        <text>2'-deoxyribonucleotide-(2'-deoxyribose 5'-phosphate)-2'-deoxyribonucleotide-DNA = a 3'-end 2'-deoxyribonucleotide-(2,3-dehydro-2,3-deoxyribose 5'-phosphate)-DNA + a 5'-end 5'-phospho-2'-deoxyribonucleoside-DNA + H(+)</text>
        <dbReference type="Rhea" id="RHEA:66592"/>
        <dbReference type="Rhea" id="RHEA-COMP:13180"/>
        <dbReference type="Rhea" id="RHEA-COMP:16897"/>
        <dbReference type="Rhea" id="RHEA-COMP:17067"/>
        <dbReference type="ChEBI" id="CHEBI:15378"/>
        <dbReference type="ChEBI" id="CHEBI:136412"/>
        <dbReference type="ChEBI" id="CHEBI:157695"/>
        <dbReference type="ChEBI" id="CHEBI:167181"/>
        <dbReference type="EC" id="4.2.99.18"/>
    </reaction>
</comment>
<dbReference type="InterPro" id="IPR011257">
    <property type="entry name" value="DNA_glycosylase"/>
</dbReference>
<reference evidence="9 10" key="1">
    <citation type="submission" date="2011-04" db="EMBL/GenBank/DDBJ databases">
        <title>The complete genome of Thermodesulfobium narugense DSM 14796.</title>
        <authorList>
            <consortium name="US DOE Joint Genome Institute (JGI-PGF)"/>
            <person name="Lucas S."/>
            <person name="Han J."/>
            <person name="Lapidus A."/>
            <person name="Bruce D."/>
            <person name="Goodwin L."/>
            <person name="Pitluck S."/>
            <person name="Peters L."/>
            <person name="Kyrpides N."/>
            <person name="Mavromatis K."/>
            <person name="Pagani I."/>
            <person name="Ivanova N."/>
            <person name="Ovchinnikova G."/>
            <person name="Zhang X."/>
            <person name="Saunders L."/>
            <person name="Detter J.C."/>
            <person name="Tapia R."/>
            <person name="Han C."/>
            <person name="Land M."/>
            <person name="Hauser L."/>
            <person name="Markowitz V."/>
            <person name="Cheng J.-F."/>
            <person name="Hugenholtz P."/>
            <person name="Woyke T."/>
            <person name="Wu D."/>
            <person name="Spring S."/>
            <person name="Schroeder M."/>
            <person name="Brambilla E."/>
            <person name="Klenk H.-P."/>
            <person name="Eisen J.A."/>
        </authorList>
    </citation>
    <scope>NUCLEOTIDE SEQUENCE [LARGE SCALE GENOMIC DNA]</scope>
    <source>
        <strain evidence="9 10">DSM 14796</strain>
    </source>
</reference>
<dbReference type="KEGG" id="tnr:Thena_0317"/>
<dbReference type="EC" id="3.2.2.-" evidence="7"/>
<gene>
    <name evidence="7" type="primary">ogg</name>
    <name evidence="9" type="ORF">Thena_0317</name>
</gene>
<accession>M1E7F7</accession>
<evidence type="ECO:0000313" key="10">
    <source>
        <dbReference type="Proteomes" id="UP000011765"/>
    </source>
</evidence>
<dbReference type="Gene3D" id="1.10.1670.10">
    <property type="entry name" value="Helix-hairpin-Helix base-excision DNA repair enzymes (C-terminal)"/>
    <property type="match status" value="1"/>
</dbReference>
<proteinExistence type="inferred from homology"/>
<feature type="site" description="Important for guanine/8-oxoguanine distinction" evidence="7">
    <location>
        <position position="208"/>
    </location>
</feature>
<dbReference type="GO" id="GO:0006284">
    <property type="term" value="P:base-excision repair"/>
    <property type="evidence" value="ECO:0007669"/>
    <property type="project" value="UniProtKB-UniRule"/>
</dbReference>
<feature type="active site" evidence="7">
    <location>
        <position position="148"/>
    </location>
</feature>
<dbReference type="PIRSF" id="PIRSF005954">
    <property type="entry name" value="Thrmst_ogg"/>
    <property type="match status" value="1"/>
</dbReference>
<dbReference type="EC" id="4.2.99.18" evidence="7"/>
<evidence type="ECO:0000256" key="2">
    <source>
        <dbReference type="ARBA" id="ARBA00022801"/>
    </source>
</evidence>
<evidence type="ECO:0000256" key="7">
    <source>
        <dbReference type="HAMAP-Rule" id="MF_00241"/>
    </source>
</evidence>
<keyword evidence="1 7" id="KW-0227">DNA damage</keyword>
<evidence type="ECO:0000256" key="6">
    <source>
        <dbReference type="ARBA" id="ARBA00023295"/>
    </source>
</evidence>
<feature type="domain" description="HhH-GPD" evidence="8">
    <location>
        <begin position="46"/>
        <end position="203"/>
    </location>
</feature>
<keyword evidence="3 7" id="KW-0234">DNA repair</keyword>
<name>M1E7F7_9BACT</name>
<dbReference type="SMART" id="SM00478">
    <property type="entry name" value="ENDO3c"/>
    <property type="match status" value="1"/>
</dbReference>
<dbReference type="STRING" id="747365.Thena_0317"/>
<evidence type="ECO:0000256" key="4">
    <source>
        <dbReference type="ARBA" id="ARBA00023239"/>
    </source>
</evidence>
<evidence type="ECO:0000256" key="5">
    <source>
        <dbReference type="ARBA" id="ARBA00023268"/>
    </source>
</evidence>
<dbReference type="InterPro" id="IPR012092">
    <property type="entry name" value="DNA_glyclase/AP_lyase_Ogg"/>
</dbReference>
<dbReference type="GO" id="GO:0016799">
    <property type="term" value="F:hydrolase activity, hydrolyzing N-glycosyl compounds"/>
    <property type="evidence" value="ECO:0007669"/>
    <property type="project" value="UniProtKB-UniRule"/>
</dbReference>
<comment type="similarity">
    <text evidence="7">Belongs to the type-2 OGG1 family.</text>
</comment>
<protein>
    <recommendedName>
        <fullName evidence="7">8-oxoguanine DNA glycosylase/AP lyase</fullName>
    </recommendedName>
    <domain>
        <recommendedName>
            <fullName evidence="7">8-oxoguanine DNA glycosylase</fullName>
            <shortName evidence="7">8-oxoG DNA glycosylase</shortName>
            <ecNumber evidence="7">3.2.2.-</ecNumber>
        </recommendedName>
    </domain>
    <domain>
        <recommendedName>
            <fullName evidence="7">DNA-(apurinic or apyrimidinic site) lyase</fullName>
            <shortName evidence="7">AP lyase</shortName>
            <ecNumber evidence="7">4.2.99.18</ecNumber>
        </recommendedName>
    </domain>
</protein>
<dbReference type="eggNOG" id="COG1059">
    <property type="taxonomic scope" value="Bacteria"/>
</dbReference>
<dbReference type="SUPFAM" id="SSF48150">
    <property type="entry name" value="DNA-glycosylase"/>
    <property type="match status" value="1"/>
</dbReference>
<dbReference type="HAMAP" id="MF_00241">
    <property type="entry name" value="Ogg"/>
    <property type="match status" value="1"/>
</dbReference>
<comment type="function">
    <text evidence="7">Catalyzes the excision of an oxidatively damaged form of guanine (7,8-dihydro-8-oxoguanine = 8-oxoG) from DNA. Also cleaves the DNA backbone at apurinic/apyrimidinic sites (AP sites).</text>
</comment>
<dbReference type="AlphaFoldDB" id="M1E7F7"/>
<keyword evidence="2 7" id="KW-0378">Hydrolase</keyword>
<dbReference type="InterPro" id="IPR003265">
    <property type="entry name" value="HhH-GPD_domain"/>
</dbReference>
<sequence length="208" mass="24411">MKLLERLNLLKGTSCEDQVEQRISQFKEISSGSEERIFQELCFCVLTANYSAKGGMFIQDKIGEGFLYMNEDELRLSLKELGYRFWNPRYRFIVENRRLLGRLKGLLESKISSFEKRKFLVKEVKGFGMKEASHFLRNVGIFDLAILDRHILKVMKEYGYVDEIPRALTEKTYINFEKIFSQIATEFGKPPGVLDLYIWYIEKGCVEK</sequence>
<dbReference type="RefSeq" id="WP_013755693.1">
    <property type="nucleotide sequence ID" value="NC_015499.1"/>
</dbReference>
<dbReference type="Proteomes" id="UP000011765">
    <property type="component" value="Chromosome"/>
</dbReference>
<organism evidence="9 10">
    <name type="scientific">Thermodesulfobium narugense DSM 14796</name>
    <dbReference type="NCBI Taxonomy" id="747365"/>
    <lineage>
        <taxon>Bacteria</taxon>
        <taxon>Pseudomonadati</taxon>
        <taxon>Thermodesulfobiota</taxon>
        <taxon>Thermodesulfobiia</taxon>
        <taxon>Thermodesulfobiales</taxon>
        <taxon>Thermodesulfobiaceae</taxon>
        <taxon>Thermodesulfobium</taxon>
    </lineage>
</organism>
<evidence type="ECO:0000256" key="3">
    <source>
        <dbReference type="ARBA" id="ARBA00023204"/>
    </source>
</evidence>
<dbReference type="Pfam" id="PF22175">
    <property type="entry name" value="Ogg-HhH"/>
    <property type="match status" value="1"/>
</dbReference>
<dbReference type="HOGENOM" id="CLU_104937_0_0_9"/>
<keyword evidence="4 7" id="KW-0456">Lyase</keyword>
<keyword evidence="10" id="KW-1185">Reference proteome</keyword>
<dbReference type="GO" id="GO:0140078">
    <property type="term" value="F:class I DNA-(apurinic or apyrimidinic site) endonuclease activity"/>
    <property type="evidence" value="ECO:0007669"/>
    <property type="project" value="UniProtKB-EC"/>
</dbReference>
<dbReference type="NCBIfam" id="NF002305">
    <property type="entry name" value="PRK01229.1"/>
    <property type="match status" value="1"/>
</dbReference>
<evidence type="ECO:0000256" key="1">
    <source>
        <dbReference type="ARBA" id="ARBA00022763"/>
    </source>
</evidence>
<feature type="active site" evidence="7">
    <location>
        <position position="130"/>
    </location>
</feature>
<keyword evidence="6 7" id="KW-0326">Glycosidase</keyword>
<keyword evidence="5 7" id="KW-0511">Multifunctional enzyme</keyword>
<dbReference type="OrthoDB" id="12078at2"/>